<evidence type="ECO:0000259" key="3">
    <source>
        <dbReference type="Pfam" id="PF25422"/>
    </source>
</evidence>
<feature type="compositionally biased region" description="Low complexity" evidence="1">
    <location>
        <begin position="784"/>
        <end position="795"/>
    </location>
</feature>
<dbReference type="InterPro" id="IPR001810">
    <property type="entry name" value="F-box_dom"/>
</dbReference>
<proteinExistence type="predicted"/>
<feature type="compositionally biased region" description="Basic residues" evidence="1">
    <location>
        <begin position="1039"/>
        <end position="1052"/>
    </location>
</feature>
<feature type="region of interest" description="Disordered" evidence="1">
    <location>
        <begin position="1188"/>
        <end position="1250"/>
    </location>
</feature>
<feature type="region of interest" description="Disordered" evidence="1">
    <location>
        <begin position="768"/>
        <end position="797"/>
    </location>
</feature>
<evidence type="ECO:0000313" key="5">
    <source>
        <dbReference type="Proteomes" id="UP000756132"/>
    </source>
</evidence>
<dbReference type="SUPFAM" id="SSF81383">
    <property type="entry name" value="F-box domain"/>
    <property type="match status" value="1"/>
</dbReference>
<feature type="compositionally biased region" description="Acidic residues" evidence="1">
    <location>
        <begin position="70"/>
        <end position="80"/>
    </location>
</feature>
<feature type="compositionally biased region" description="Low complexity" evidence="1">
    <location>
        <begin position="81"/>
        <end position="91"/>
    </location>
</feature>
<feature type="region of interest" description="Disordered" evidence="1">
    <location>
        <begin position="446"/>
        <end position="465"/>
    </location>
</feature>
<gene>
    <name evidence="4" type="ORF">CLAFUR5_00836</name>
</gene>
<reference evidence="4" key="2">
    <citation type="journal article" date="2022" name="Microb. Genom.">
        <title>A chromosome-scale genome assembly of the tomato pathogen Cladosporium fulvum reveals a compartmentalized genome architecture and the presence of a dispensable chromosome.</title>
        <authorList>
            <person name="Zaccaron A.Z."/>
            <person name="Chen L.H."/>
            <person name="Samaras A."/>
            <person name="Stergiopoulos I."/>
        </authorList>
    </citation>
    <scope>NUCLEOTIDE SEQUENCE</scope>
    <source>
        <strain evidence="4">Race5_Kim</strain>
    </source>
</reference>
<protein>
    <recommendedName>
        <fullName evidence="6">F-box domain-containing protein</fullName>
    </recommendedName>
</protein>
<dbReference type="KEGG" id="ffu:CLAFUR5_00836"/>
<dbReference type="EMBL" id="CP090163">
    <property type="protein sequence ID" value="UJO12188.1"/>
    <property type="molecule type" value="Genomic_DNA"/>
</dbReference>
<evidence type="ECO:0000259" key="2">
    <source>
        <dbReference type="Pfam" id="PF12937"/>
    </source>
</evidence>
<dbReference type="Proteomes" id="UP000756132">
    <property type="component" value="Chromosome 1"/>
</dbReference>
<feature type="region of interest" description="Disordered" evidence="1">
    <location>
        <begin position="1401"/>
        <end position="1427"/>
    </location>
</feature>
<feature type="region of interest" description="Disordered" evidence="1">
    <location>
        <begin position="410"/>
        <end position="438"/>
    </location>
</feature>
<accession>A0A9Q8L8L8</accession>
<dbReference type="Pfam" id="PF12937">
    <property type="entry name" value="F-box-like"/>
    <property type="match status" value="1"/>
</dbReference>
<evidence type="ECO:0008006" key="6">
    <source>
        <dbReference type="Google" id="ProtNLM"/>
    </source>
</evidence>
<feature type="domain" description="F-box" evidence="2">
    <location>
        <begin position="150"/>
        <end position="182"/>
    </location>
</feature>
<feature type="region of interest" description="Disordered" evidence="1">
    <location>
        <begin position="1039"/>
        <end position="1112"/>
    </location>
</feature>
<name>A0A9Q8L8L8_PASFU</name>
<feature type="compositionally biased region" description="Pro residues" evidence="1">
    <location>
        <begin position="453"/>
        <end position="465"/>
    </location>
</feature>
<evidence type="ECO:0000313" key="4">
    <source>
        <dbReference type="EMBL" id="UJO12188.1"/>
    </source>
</evidence>
<reference evidence="4" key="1">
    <citation type="submission" date="2021-12" db="EMBL/GenBank/DDBJ databases">
        <authorList>
            <person name="Zaccaron A."/>
            <person name="Stergiopoulos I."/>
        </authorList>
    </citation>
    <scope>NUCLEOTIDE SEQUENCE</scope>
    <source>
        <strain evidence="4">Race5_Kim</strain>
    </source>
</reference>
<dbReference type="GeneID" id="71980714"/>
<feature type="compositionally biased region" description="Basic and acidic residues" evidence="1">
    <location>
        <begin position="1221"/>
        <end position="1237"/>
    </location>
</feature>
<feature type="compositionally biased region" description="Low complexity" evidence="1">
    <location>
        <begin position="50"/>
        <end position="64"/>
    </location>
</feature>
<dbReference type="Pfam" id="PF25422">
    <property type="entry name" value="DUF7892"/>
    <property type="match status" value="1"/>
</dbReference>
<dbReference type="Gene3D" id="1.20.1280.50">
    <property type="match status" value="1"/>
</dbReference>
<dbReference type="OrthoDB" id="2322499at2759"/>
<feature type="compositionally biased region" description="Low complexity" evidence="1">
    <location>
        <begin position="1189"/>
        <end position="1201"/>
    </location>
</feature>
<dbReference type="RefSeq" id="XP_047756554.1">
    <property type="nucleotide sequence ID" value="XM_047899984.1"/>
</dbReference>
<keyword evidence="5" id="KW-1185">Reference proteome</keyword>
<dbReference type="PANTHER" id="PTHR24216:SF65">
    <property type="entry name" value="PAXILLIN-LIKE PROTEIN 1"/>
    <property type="match status" value="1"/>
</dbReference>
<feature type="region of interest" description="Disordered" evidence="1">
    <location>
        <begin position="1"/>
        <end position="148"/>
    </location>
</feature>
<organism evidence="4 5">
    <name type="scientific">Passalora fulva</name>
    <name type="common">Tomato leaf mold</name>
    <name type="synonym">Cladosporium fulvum</name>
    <dbReference type="NCBI Taxonomy" id="5499"/>
    <lineage>
        <taxon>Eukaryota</taxon>
        <taxon>Fungi</taxon>
        <taxon>Dikarya</taxon>
        <taxon>Ascomycota</taxon>
        <taxon>Pezizomycotina</taxon>
        <taxon>Dothideomycetes</taxon>
        <taxon>Dothideomycetidae</taxon>
        <taxon>Mycosphaerellales</taxon>
        <taxon>Mycosphaerellaceae</taxon>
        <taxon>Fulvia</taxon>
    </lineage>
</organism>
<dbReference type="PANTHER" id="PTHR24216">
    <property type="entry name" value="PAXILLIN-RELATED"/>
    <property type="match status" value="1"/>
</dbReference>
<sequence>MDYANGRSASEAPSDDEDFYGDDTPTCPTLDHQPTQENHPQENHTQEEPAAATVATATTATATTNPEAVNGDDEDDESSSEMDFSSPSRPSTPEPATLPAASPTAHAGAKRKLSDATDANNVAPVPTQESAKKRKLSTASAKQDGEKPRIPQLPAEVWQRVFVHLPPAMLCRCLRVCKSFNQWLTSTSAPPTARKDTPKIQVLDSESIWTNSRKTFFPTLPRPLAQFSELGMLKLVGGRSCQFCHRPPVPSPATTVLNAGPGPNGLRVIWPFGIRSCGLCLQPRSLKDVQVLGDPSLGRLRNGVTHGYLSPDLHFAAESVRQTVPGGIPGNLRFSKIYHITDLEAIRSEEESARALGPGAVDEWHKGLFARGKESMADSARWEKWELQQLRPGQDLAQVLREYDLESFPRHGEEAQRRSVGVNGVQSSPTANGIHPLPQPVHFFHNGYNNHFQPPPQPAPQPPQHYLPPPPPFPAPMPPQHFFRPVRNPQEVEEARQARKAEIERRCREFEPPLEPNVLQHMESFQAAMQITTPMTDPAWEMLKPRIIAQREGAELAEHERASQLAALQAALPSGNMDDIVPRPAKETYDRDYEQAQEPLRKQLGEYADDYINGKWGGGKMLDKDNAPLFALHALMHIRQRYAEDKSLGLLPRFEPPKRKDGAKQGSPPVEPFLSLDNMKWVYDNKVRPLTDVHRREHFICVGCAEEKKPKWFAFEGLIQHYGAKHTTAFSRGNIVVHWQTAEWPEEPPFHTNPSHWLKLDRRPQDYRNNNRARNITPHGNHESPLSAPSSAPTLPEKPYHAAINGYPVVSPGYPPHYTPPASAPSNGYFYPPGAADSNIDMSHDAQVGKLSSDARELWDALDGVKDMMECIRIHTVIHLTVTRFAERFRQKPHLDLLTDALATNALMRPLKNAHGLACRSCVAAQPNGVGNHGSYWIRIKGVKVYNTSSLITHLKVMHQSQVQSGFLDWTRDMIELPEVPLVKDLLRAPGMNDDKLALVAAAFPRAFPAPLPKIGVVSEEPAHANAGGLPASRLLTRLGKKQKAQARKKGAKQPNGVTDRDDSQEPLPEPTEDEYDPRRPMFVAPKEQVADPSQFDTDARKKSPPAVASGAGILDLTPETLAALQSLGVLPVQQQPQPAPQNDRSSRSPSVGRDEPNLPSQAVSNTSVTTPTEAPDIAAILASLTGQAAPTAPATTPKAASNRSGSVPRRYQHDQHRRSGHEAVARQHRDDQRPSSRYEPAPTTSHDTSGLDLRALQAALAQNGQHFEQNQQQQRHTYVDAPYQPMPRYQYVYEGEQHCSQPQAHAPAYREAPVQYMPLPEREPARYQYEQPAPPKPIYVDQYGRPLELIPIDSAPAPVQYAPNPYEPQQYGRRHEHPMYTTTMAPGPHLQPVYDDRRQMYYEPVPPNGTAQHYTYDDARASVPRN</sequence>
<feature type="domain" description="DUF7892" evidence="3">
    <location>
        <begin position="843"/>
        <end position="1003"/>
    </location>
</feature>
<dbReference type="InterPro" id="IPR057214">
    <property type="entry name" value="DUF7892"/>
</dbReference>
<dbReference type="InterPro" id="IPR036047">
    <property type="entry name" value="F-box-like_dom_sf"/>
</dbReference>
<feature type="region of interest" description="Disordered" evidence="1">
    <location>
        <begin position="1134"/>
        <end position="1175"/>
    </location>
</feature>
<evidence type="ECO:0000256" key="1">
    <source>
        <dbReference type="SAM" id="MobiDB-lite"/>
    </source>
</evidence>
<dbReference type="OMA" id="WSKRCQF"/>
<feature type="compositionally biased region" description="Polar residues" evidence="1">
    <location>
        <begin position="1159"/>
        <end position="1173"/>
    </location>
</feature>